<name>A0A5A5TFA9_9CHLR</name>
<proteinExistence type="predicted"/>
<keyword evidence="2" id="KW-1185">Reference proteome</keyword>
<dbReference type="Proteomes" id="UP000322530">
    <property type="component" value="Unassembled WGS sequence"/>
</dbReference>
<reference evidence="1 2" key="1">
    <citation type="submission" date="2019-01" db="EMBL/GenBank/DDBJ databases">
        <title>Draft genome sequence of Dictyobacter sp. Uno17.</title>
        <authorList>
            <person name="Wang C.M."/>
            <person name="Zheng Y."/>
            <person name="Sakai Y."/>
            <person name="Abe K."/>
            <person name="Yokota A."/>
            <person name="Yabe S."/>
        </authorList>
    </citation>
    <scope>NUCLEOTIDE SEQUENCE [LARGE SCALE GENOMIC DNA]</scope>
    <source>
        <strain evidence="1 2">Uno17</strain>
    </source>
</reference>
<evidence type="ECO:0000313" key="1">
    <source>
        <dbReference type="EMBL" id="GCF10260.1"/>
    </source>
</evidence>
<accession>A0A5A5TFA9</accession>
<comment type="caution">
    <text evidence="1">The sequence shown here is derived from an EMBL/GenBank/DDBJ whole genome shotgun (WGS) entry which is preliminary data.</text>
</comment>
<organism evidence="1 2">
    <name type="scientific">Dictyobacter arantiisoli</name>
    <dbReference type="NCBI Taxonomy" id="2014874"/>
    <lineage>
        <taxon>Bacteria</taxon>
        <taxon>Bacillati</taxon>
        <taxon>Chloroflexota</taxon>
        <taxon>Ktedonobacteria</taxon>
        <taxon>Ktedonobacterales</taxon>
        <taxon>Dictyobacteraceae</taxon>
        <taxon>Dictyobacter</taxon>
    </lineage>
</organism>
<dbReference type="EMBL" id="BIXY01000065">
    <property type="protein sequence ID" value="GCF10260.1"/>
    <property type="molecule type" value="Genomic_DNA"/>
</dbReference>
<gene>
    <name evidence="1" type="ORF">KDI_38240</name>
</gene>
<evidence type="ECO:0000313" key="2">
    <source>
        <dbReference type="Proteomes" id="UP000322530"/>
    </source>
</evidence>
<dbReference type="RefSeq" id="WP_149403152.1">
    <property type="nucleotide sequence ID" value="NZ_BIXY01000065.1"/>
</dbReference>
<protein>
    <submittedName>
        <fullName evidence="1">Uncharacterized protein</fullName>
    </submittedName>
</protein>
<dbReference type="OrthoDB" id="160279at2"/>
<dbReference type="AlphaFoldDB" id="A0A5A5TFA9"/>
<sequence>MKFESFLERYHFEKYVLDVCIATLEQGGVTSKLDTYQFLLPIEAWAIPKYPDRTVILPPDADLQREITAFIASNEACLKYSDSWLGTWIEPDTRNCYLDVSTLCFCLDDALQAAMALSQQARRKIVALYDFKRGQAIYL</sequence>